<keyword evidence="7" id="KW-1185">Reference proteome</keyword>
<keyword evidence="3" id="KW-0186">Copper</keyword>
<dbReference type="InterPro" id="IPR045087">
    <property type="entry name" value="Cu-oxidase_fam"/>
</dbReference>
<feature type="chain" id="PRO_5045071126" evidence="4">
    <location>
        <begin position="24"/>
        <end position="319"/>
    </location>
</feature>
<evidence type="ECO:0000256" key="3">
    <source>
        <dbReference type="ARBA" id="ARBA00023008"/>
    </source>
</evidence>
<accession>A0ABY4R0E9</accession>
<feature type="signal peptide" evidence="4">
    <location>
        <begin position="1"/>
        <end position="23"/>
    </location>
</feature>
<evidence type="ECO:0000313" key="7">
    <source>
        <dbReference type="Proteomes" id="UP001056336"/>
    </source>
</evidence>
<evidence type="ECO:0000313" key="6">
    <source>
        <dbReference type="EMBL" id="UQX88812.1"/>
    </source>
</evidence>
<gene>
    <name evidence="6" type="ORF">M6D93_02135</name>
</gene>
<dbReference type="Proteomes" id="UP001056336">
    <property type="component" value="Chromosome"/>
</dbReference>
<name>A0ABY4R0E9_9ACTN</name>
<reference evidence="6" key="2">
    <citation type="submission" date="2022-05" db="EMBL/GenBank/DDBJ databases">
        <authorList>
            <person name="Kim J.-S."/>
            <person name="Lee K."/>
            <person name="Suh M."/>
            <person name="Eom M."/>
            <person name="Kim J.-S."/>
            <person name="Kim D.-S."/>
            <person name="Ko S.-H."/>
            <person name="Shin Y."/>
            <person name="Lee J.-S."/>
        </authorList>
    </citation>
    <scope>NUCLEOTIDE SEQUENCE</scope>
    <source>
        <strain evidence="6">N237</strain>
    </source>
</reference>
<evidence type="ECO:0000256" key="1">
    <source>
        <dbReference type="ARBA" id="ARBA00022723"/>
    </source>
</evidence>
<sequence>MPLLALSLAFTAVVFGSAAPASAAAVTINLCAVPGSFDPLPTTNPSLSIPIWGFATTTTPGVCTAAAPTLPGPQLTVTEGDSVTLSVTNALPAGHSITLEADGIDFAPGADSAAPGAVVTRTFTASAAGTYLYESGGDAGLQEAMGLYGALLVRPAVAGRAYDAANSNYDRESVLVLSAVDPAYNAAAAPVAHNYAATYWLINGRSYPDTAAVLGSPGQRVLLRYLNAGYDNTTMSLLGAREWVYARDSRPLNNPFDAVAETFPAGATEDTFVTVPAGAAPSQFGFPLFNRQLHLTNGTQMATSPTPVTGGGMLTFLHP</sequence>
<evidence type="ECO:0000256" key="2">
    <source>
        <dbReference type="ARBA" id="ARBA00023002"/>
    </source>
</evidence>
<evidence type="ECO:0000256" key="4">
    <source>
        <dbReference type="SAM" id="SignalP"/>
    </source>
</evidence>
<evidence type="ECO:0000259" key="5">
    <source>
        <dbReference type="Pfam" id="PF07732"/>
    </source>
</evidence>
<keyword evidence="1" id="KW-0479">Metal-binding</keyword>
<protein>
    <submittedName>
        <fullName evidence="6">Multicopper oxidase domain-containing protein</fullName>
    </submittedName>
</protein>
<feature type="domain" description="Plastocyanin-like" evidence="5">
    <location>
        <begin position="69"/>
        <end position="155"/>
    </location>
</feature>
<dbReference type="Gene3D" id="2.60.40.420">
    <property type="entry name" value="Cupredoxins - blue copper proteins"/>
    <property type="match status" value="1"/>
</dbReference>
<keyword evidence="4" id="KW-0732">Signal</keyword>
<dbReference type="EMBL" id="CP097332">
    <property type="protein sequence ID" value="UQX88812.1"/>
    <property type="molecule type" value="Genomic_DNA"/>
</dbReference>
<dbReference type="Pfam" id="PF07732">
    <property type="entry name" value="Cu-oxidase_3"/>
    <property type="match status" value="1"/>
</dbReference>
<dbReference type="RefSeq" id="WP_249772573.1">
    <property type="nucleotide sequence ID" value="NZ_CP097332.1"/>
</dbReference>
<dbReference type="PANTHER" id="PTHR11709">
    <property type="entry name" value="MULTI-COPPER OXIDASE"/>
    <property type="match status" value="1"/>
</dbReference>
<keyword evidence="2" id="KW-0560">Oxidoreductase</keyword>
<reference evidence="6" key="1">
    <citation type="journal article" date="2018" name="Int. J. Syst. Evol. Microbiol.">
        <title>Jatrophihabitans telluris sp. nov., isolated from sediment soil of lava forest wetlands and the emended description of the genus Jatrophihabitans.</title>
        <authorList>
            <person name="Lee K.C."/>
            <person name="Suh M.K."/>
            <person name="Eom M.K."/>
            <person name="Kim K.K."/>
            <person name="Kim J.S."/>
            <person name="Kim D.S."/>
            <person name="Ko S.H."/>
            <person name="Shin Y.K."/>
            <person name="Lee J.S."/>
        </authorList>
    </citation>
    <scope>NUCLEOTIDE SEQUENCE</scope>
    <source>
        <strain evidence="6">N237</strain>
    </source>
</reference>
<dbReference type="InterPro" id="IPR008972">
    <property type="entry name" value="Cupredoxin"/>
</dbReference>
<proteinExistence type="predicted"/>
<organism evidence="6 7">
    <name type="scientific">Jatrophihabitans telluris</name>
    <dbReference type="NCBI Taxonomy" id="2038343"/>
    <lineage>
        <taxon>Bacteria</taxon>
        <taxon>Bacillati</taxon>
        <taxon>Actinomycetota</taxon>
        <taxon>Actinomycetes</taxon>
        <taxon>Jatrophihabitantales</taxon>
        <taxon>Jatrophihabitantaceae</taxon>
        <taxon>Jatrophihabitans</taxon>
    </lineage>
</organism>
<dbReference type="InterPro" id="IPR011707">
    <property type="entry name" value="Cu-oxidase-like_N"/>
</dbReference>
<dbReference type="SUPFAM" id="SSF49503">
    <property type="entry name" value="Cupredoxins"/>
    <property type="match status" value="2"/>
</dbReference>
<dbReference type="PANTHER" id="PTHR11709:SF394">
    <property type="entry name" value="FI03373P-RELATED"/>
    <property type="match status" value="1"/>
</dbReference>